<dbReference type="AlphaFoldDB" id="A0A0N4WHC8"/>
<reference evidence="3" key="1">
    <citation type="submission" date="2017-02" db="UniProtKB">
        <authorList>
            <consortium name="WormBaseParasite"/>
        </authorList>
    </citation>
    <scope>IDENTIFICATION</scope>
</reference>
<dbReference type="EMBL" id="UZAF01017253">
    <property type="protein sequence ID" value="VDO39677.1"/>
    <property type="molecule type" value="Genomic_DNA"/>
</dbReference>
<dbReference type="WBParaSite" id="HPLM_0001028301-mRNA-1">
    <property type="protein sequence ID" value="HPLM_0001028301-mRNA-1"/>
    <property type="gene ID" value="HPLM_0001028301"/>
</dbReference>
<organism evidence="3">
    <name type="scientific">Haemonchus placei</name>
    <name type="common">Barber's pole worm</name>
    <dbReference type="NCBI Taxonomy" id="6290"/>
    <lineage>
        <taxon>Eukaryota</taxon>
        <taxon>Metazoa</taxon>
        <taxon>Ecdysozoa</taxon>
        <taxon>Nematoda</taxon>
        <taxon>Chromadorea</taxon>
        <taxon>Rhabditida</taxon>
        <taxon>Rhabditina</taxon>
        <taxon>Rhabditomorpha</taxon>
        <taxon>Strongyloidea</taxon>
        <taxon>Trichostrongylidae</taxon>
        <taxon>Haemonchus</taxon>
    </lineage>
</organism>
<proteinExistence type="predicted"/>
<protein>
    <submittedName>
        <fullName evidence="3">Transposase</fullName>
    </submittedName>
</protein>
<evidence type="ECO:0000313" key="1">
    <source>
        <dbReference type="EMBL" id="VDO39677.1"/>
    </source>
</evidence>
<name>A0A0N4WHC8_HAEPC</name>
<gene>
    <name evidence="1" type="ORF">HPLM_LOCUS10275</name>
</gene>
<evidence type="ECO:0000313" key="2">
    <source>
        <dbReference type="Proteomes" id="UP000268014"/>
    </source>
</evidence>
<keyword evidence="2" id="KW-1185">Reference proteome</keyword>
<dbReference type="Proteomes" id="UP000268014">
    <property type="component" value="Unassembled WGS sequence"/>
</dbReference>
<accession>A0A0N4WHC8</accession>
<reference evidence="1 2" key="2">
    <citation type="submission" date="2018-11" db="EMBL/GenBank/DDBJ databases">
        <authorList>
            <consortium name="Pathogen Informatics"/>
        </authorList>
    </citation>
    <scope>NUCLEOTIDE SEQUENCE [LARGE SCALE GENOMIC DNA]</scope>
    <source>
        <strain evidence="1 2">MHpl1</strain>
    </source>
</reference>
<sequence>MVTGCRMLIYDRQYLISGVPLCQMGCARRCEESEKRLVRRVCRLGELAEANVAVDHVVIVLPPPLRGK</sequence>
<evidence type="ECO:0000313" key="3">
    <source>
        <dbReference type="WBParaSite" id="HPLM_0001028301-mRNA-1"/>
    </source>
</evidence>